<dbReference type="OrthoDB" id="4092723at2759"/>
<name>A0A371C869_YARLL</name>
<proteinExistence type="predicted"/>
<gene>
    <name evidence="2" type="ORF">B0I71DRAFT_130780</name>
</gene>
<sequence length="424" mass="44114">MSNISRVLNDEPADDAKVETQTPKLAPITSPKHKLASPYSNPSLSKSDSSLDKTQKEHDAGGVTTTATATAKTAATTTTITTTGTQNQNHNPTLPATNDSSTLKRTLSSSSLSPALSSPSNLRFKRKKVPSDIRIYPLSKTGPPPVNSAPPTIRGFSAAETQPPLRTPVHAPNSANSSSGGSSENTPHTAHSNSGNNAVNDSGLPSAVGTGAGANKMYYVHPNGVQNPNAIRYYNLQLQANMGIPPPPGSQPPGSASGLPPYPGDARNQIPMVSPLNSAHPGGSLHPGSHGPHTGVPPGSATGLMTPQPHPHSQKPSPYSKVQVEDIYEGPNGPGVGIKTYHFPHYVELQASSPYASSFKKAGALPGGTTTGAQPQTTPLGHRGVNGRSSAPRAESEMDGSESNGDKKERFLKLCGEMWDLLKN</sequence>
<evidence type="ECO:0000313" key="3">
    <source>
        <dbReference type="Proteomes" id="UP000256601"/>
    </source>
</evidence>
<feature type="region of interest" description="Disordered" evidence="1">
    <location>
        <begin position="361"/>
        <end position="409"/>
    </location>
</feature>
<feature type="compositionally biased region" description="Low complexity" evidence="1">
    <location>
        <begin position="173"/>
        <end position="183"/>
    </location>
</feature>
<feature type="compositionally biased region" description="Low complexity" evidence="1">
    <location>
        <begin position="100"/>
        <end position="122"/>
    </location>
</feature>
<dbReference type="VEuPathDB" id="FungiDB:YALI1_B16645g"/>
<feature type="compositionally biased region" description="Basic and acidic residues" evidence="1">
    <location>
        <begin position="49"/>
        <end position="60"/>
    </location>
</feature>
<feature type="compositionally biased region" description="Polar residues" evidence="1">
    <location>
        <begin position="184"/>
        <end position="200"/>
    </location>
</feature>
<feature type="compositionally biased region" description="Low complexity" evidence="1">
    <location>
        <begin position="37"/>
        <end position="48"/>
    </location>
</feature>
<evidence type="ECO:0000256" key="1">
    <source>
        <dbReference type="SAM" id="MobiDB-lite"/>
    </source>
</evidence>
<dbReference type="Proteomes" id="UP000256601">
    <property type="component" value="Unassembled WGS sequence"/>
</dbReference>
<dbReference type="AlphaFoldDB" id="A0A371C869"/>
<feature type="compositionally biased region" description="Low complexity" evidence="1">
    <location>
        <begin position="278"/>
        <end position="293"/>
    </location>
</feature>
<reference evidence="2 3" key="1">
    <citation type="submission" date="2018-07" db="EMBL/GenBank/DDBJ databases">
        <title>Draft Genome Assemblies for Five Robust Yarrowia lipolytica Strains Exhibiting High Lipid Production and Pentose Sugar Utilization and Sugar Alcohol Secretion from Undetoxified Lignocellulosic Biomass Hydrolysates.</title>
        <authorList>
            <consortium name="DOE Joint Genome Institute"/>
            <person name="Walker C."/>
            <person name="Ryu S."/>
            <person name="Na H."/>
            <person name="Zane M."/>
            <person name="LaButti K."/>
            <person name="Lipzen A."/>
            <person name="Haridas S."/>
            <person name="Barry K."/>
            <person name="Grigoriev I.V."/>
            <person name="Quarterman J."/>
            <person name="Slininger P."/>
            <person name="Dien B."/>
            <person name="Trinh C.T."/>
        </authorList>
    </citation>
    <scope>NUCLEOTIDE SEQUENCE [LARGE SCALE GENOMIC DNA]</scope>
    <source>
        <strain evidence="2 3">YB392</strain>
    </source>
</reference>
<dbReference type="EMBL" id="KZ858979">
    <property type="protein sequence ID" value="RDW26505.1"/>
    <property type="molecule type" value="Genomic_DNA"/>
</dbReference>
<protein>
    <submittedName>
        <fullName evidence="2">Uncharacterized protein</fullName>
    </submittedName>
</protein>
<feature type="compositionally biased region" description="Polar residues" evidence="1">
    <location>
        <begin position="86"/>
        <end position="99"/>
    </location>
</feature>
<feature type="region of interest" description="Disordered" evidence="1">
    <location>
        <begin position="242"/>
        <end position="321"/>
    </location>
</feature>
<organism evidence="2 3">
    <name type="scientific">Yarrowia lipolytica</name>
    <name type="common">Candida lipolytica</name>
    <dbReference type="NCBI Taxonomy" id="4952"/>
    <lineage>
        <taxon>Eukaryota</taxon>
        <taxon>Fungi</taxon>
        <taxon>Dikarya</taxon>
        <taxon>Ascomycota</taxon>
        <taxon>Saccharomycotina</taxon>
        <taxon>Dipodascomycetes</taxon>
        <taxon>Dipodascales</taxon>
        <taxon>Dipodascales incertae sedis</taxon>
        <taxon>Yarrowia</taxon>
    </lineage>
</organism>
<evidence type="ECO:0000313" key="2">
    <source>
        <dbReference type="EMBL" id="RDW26505.1"/>
    </source>
</evidence>
<feature type="compositionally biased region" description="Low complexity" evidence="1">
    <location>
        <begin position="371"/>
        <end position="381"/>
    </location>
</feature>
<feature type="compositionally biased region" description="Low complexity" evidence="1">
    <location>
        <begin position="61"/>
        <end position="85"/>
    </location>
</feature>
<feature type="region of interest" description="Disordered" evidence="1">
    <location>
        <begin position="1"/>
        <end position="207"/>
    </location>
</feature>
<dbReference type="VEuPathDB" id="FungiDB:YALI0_B12606g"/>
<accession>A0A371C869</accession>